<dbReference type="GO" id="GO:0004601">
    <property type="term" value="F:peroxidase activity"/>
    <property type="evidence" value="ECO:0007669"/>
    <property type="project" value="UniProtKB-KW"/>
</dbReference>
<comment type="similarity">
    <text evidence="7">Belongs to the chloroperoxidase family.</text>
</comment>
<evidence type="ECO:0000259" key="9">
    <source>
        <dbReference type="PROSITE" id="PS51405"/>
    </source>
</evidence>
<accession>F4S6R1</accession>
<name>F4S6R1_MELLP</name>
<dbReference type="GO" id="GO:0046872">
    <property type="term" value="F:metal ion binding"/>
    <property type="evidence" value="ECO:0007669"/>
    <property type="project" value="UniProtKB-KW"/>
</dbReference>
<evidence type="ECO:0000256" key="4">
    <source>
        <dbReference type="ARBA" id="ARBA00022723"/>
    </source>
</evidence>
<protein>
    <recommendedName>
        <fullName evidence="9">Heme haloperoxidase family profile domain-containing protein</fullName>
    </recommendedName>
</protein>
<dbReference type="Gene3D" id="1.10.489.10">
    <property type="entry name" value="Chloroperoxidase-like"/>
    <property type="match status" value="1"/>
</dbReference>
<evidence type="ECO:0000256" key="6">
    <source>
        <dbReference type="ARBA" id="ARBA00023004"/>
    </source>
</evidence>
<dbReference type="AlphaFoldDB" id="F4S6R1"/>
<keyword evidence="5" id="KW-0560">Oxidoreductase</keyword>
<evidence type="ECO:0000256" key="1">
    <source>
        <dbReference type="ARBA" id="ARBA00001970"/>
    </source>
</evidence>
<dbReference type="EMBL" id="GL883156">
    <property type="protein sequence ID" value="EGF99674.1"/>
    <property type="molecule type" value="Genomic_DNA"/>
</dbReference>
<dbReference type="InterPro" id="IPR036851">
    <property type="entry name" value="Chloroperoxidase-like_sf"/>
</dbReference>
<dbReference type="HOGENOM" id="CLU_790068_0_0_1"/>
<keyword evidence="2" id="KW-0575">Peroxidase</keyword>
<evidence type="ECO:0000313" key="10">
    <source>
        <dbReference type="EMBL" id="EGF99674.1"/>
    </source>
</evidence>
<dbReference type="PROSITE" id="PS51405">
    <property type="entry name" value="HEME_HALOPEROXIDASE"/>
    <property type="match status" value="1"/>
</dbReference>
<dbReference type="eggNOG" id="ENOG502S5K7">
    <property type="taxonomic scope" value="Eukaryota"/>
</dbReference>
<evidence type="ECO:0000256" key="7">
    <source>
        <dbReference type="ARBA" id="ARBA00025795"/>
    </source>
</evidence>
<dbReference type="RefSeq" id="XP_007417085.1">
    <property type="nucleotide sequence ID" value="XM_007417023.1"/>
</dbReference>
<dbReference type="Proteomes" id="UP000001072">
    <property type="component" value="Unassembled WGS sequence"/>
</dbReference>
<dbReference type="InterPro" id="IPR000028">
    <property type="entry name" value="Chloroperoxidase"/>
</dbReference>
<sequence>MDRISGIKSDYRIHNVDSVDFSGVKSFNFPFPALVKILSYLFHLTQTLALILVLTFADLIITILNVLTPSRRIGQTVPLPFSPDRPPPFFEYPFTNVMCQVAKVLGPECPEWLRIWSVWDGIYLDGKWKEVNVEEANNGSRSPCPALNALANHGIINPSGRDLSFHQITSAISRTYNLSPTIAMQLLLGAYPILDGRKTINLSDISTHGVIEHDASLLRPDIYDPDYKGFKDTQSRPWSDLINRFIPASPLPLTPKDLSHALTIRRIECANKNPCFHRALNFDLFGSGNCGLMIEITDGKRDEIRTWAGIDGIERFEPHWRPSCRQAFGVSILRAQYLMARIELHTGTSFGPRPRNV</sequence>
<keyword evidence="11" id="KW-1185">Reference proteome</keyword>
<evidence type="ECO:0000256" key="2">
    <source>
        <dbReference type="ARBA" id="ARBA00022559"/>
    </source>
</evidence>
<proteinExistence type="inferred from homology"/>
<keyword evidence="8" id="KW-0472">Membrane</keyword>
<dbReference type="InParanoid" id="F4S6R1"/>
<keyword evidence="4" id="KW-0479">Metal-binding</keyword>
<keyword evidence="6" id="KW-0408">Iron</keyword>
<evidence type="ECO:0000256" key="8">
    <source>
        <dbReference type="SAM" id="Phobius"/>
    </source>
</evidence>
<dbReference type="GeneID" id="18936805"/>
<dbReference type="SUPFAM" id="SSF47571">
    <property type="entry name" value="Cloroperoxidase"/>
    <property type="match status" value="1"/>
</dbReference>
<evidence type="ECO:0000256" key="3">
    <source>
        <dbReference type="ARBA" id="ARBA00022617"/>
    </source>
</evidence>
<reference evidence="11" key="1">
    <citation type="journal article" date="2011" name="Proc. Natl. Acad. Sci. U.S.A.">
        <title>Obligate biotrophy features unraveled by the genomic analysis of rust fungi.</title>
        <authorList>
            <person name="Duplessis S."/>
            <person name="Cuomo C.A."/>
            <person name="Lin Y.-C."/>
            <person name="Aerts A."/>
            <person name="Tisserant E."/>
            <person name="Veneault-Fourrey C."/>
            <person name="Joly D.L."/>
            <person name="Hacquard S."/>
            <person name="Amselem J."/>
            <person name="Cantarel B.L."/>
            <person name="Chiu R."/>
            <person name="Coutinho P.M."/>
            <person name="Feau N."/>
            <person name="Field M."/>
            <person name="Frey P."/>
            <person name="Gelhaye E."/>
            <person name="Goldberg J."/>
            <person name="Grabherr M.G."/>
            <person name="Kodira C.D."/>
            <person name="Kohler A."/>
            <person name="Kuees U."/>
            <person name="Lindquist E.A."/>
            <person name="Lucas S.M."/>
            <person name="Mago R."/>
            <person name="Mauceli E."/>
            <person name="Morin E."/>
            <person name="Murat C."/>
            <person name="Pangilinan J.L."/>
            <person name="Park R."/>
            <person name="Pearson M."/>
            <person name="Quesneville H."/>
            <person name="Rouhier N."/>
            <person name="Sakthikumar S."/>
            <person name="Salamov A.A."/>
            <person name="Schmutz J."/>
            <person name="Selles B."/>
            <person name="Shapiro H."/>
            <person name="Tanguay P."/>
            <person name="Tuskan G.A."/>
            <person name="Henrissat B."/>
            <person name="Van de Peer Y."/>
            <person name="Rouze P."/>
            <person name="Ellis J.G."/>
            <person name="Dodds P.N."/>
            <person name="Schein J.E."/>
            <person name="Zhong S."/>
            <person name="Hamelin R.C."/>
            <person name="Grigoriev I.V."/>
            <person name="Szabo L.J."/>
            <person name="Martin F."/>
        </authorList>
    </citation>
    <scope>NUCLEOTIDE SEQUENCE [LARGE SCALE GENOMIC DNA]</scope>
    <source>
        <strain evidence="11">98AG31 / pathotype 3-4-7</strain>
    </source>
</reference>
<dbReference type="OrthoDB" id="407298at2759"/>
<evidence type="ECO:0000256" key="5">
    <source>
        <dbReference type="ARBA" id="ARBA00023002"/>
    </source>
</evidence>
<keyword evidence="8" id="KW-0812">Transmembrane</keyword>
<organism evidence="11">
    <name type="scientific">Melampsora larici-populina (strain 98AG31 / pathotype 3-4-7)</name>
    <name type="common">Poplar leaf rust fungus</name>
    <dbReference type="NCBI Taxonomy" id="747676"/>
    <lineage>
        <taxon>Eukaryota</taxon>
        <taxon>Fungi</taxon>
        <taxon>Dikarya</taxon>
        <taxon>Basidiomycota</taxon>
        <taxon>Pucciniomycotina</taxon>
        <taxon>Pucciniomycetes</taxon>
        <taxon>Pucciniales</taxon>
        <taxon>Melampsoraceae</taxon>
        <taxon>Melampsora</taxon>
    </lineage>
</organism>
<dbReference type="PANTHER" id="PTHR33577">
    <property type="entry name" value="STERIGMATOCYSTIN BIOSYNTHESIS PEROXIDASE STCC-RELATED"/>
    <property type="match status" value="1"/>
</dbReference>
<dbReference type="PANTHER" id="PTHR33577:SF18">
    <property type="entry name" value="HEME HALOPEROXIDASE FAMILY PROFILE DOMAIN-CONTAINING PROTEIN"/>
    <property type="match status" value="1"/>
</dbReference>
<dbReference type="KEGG" id="mlr:MELLADRAFT_94172"/>
<dbReference type="Pfam" id="PF01328">
    <property type="entry name" value="Peroxidase_2"/>
    <property type="match status" value="1"/>
</dbReference>
<keyword evidence="8" id="KW-1133">Transmembrane helix</keyword>
<evidence type="ECO:0000313" key="11">
    <source>
        <dbReference type="Proteomes" id="UP000001072"/>
    </source>
</evidence>
<gene>
    <name evidence="10" type="ORF">MELLADRAFT_94172</name>
</gene>
<dbReference type="VEuPathDB" id="FungiDB:MELLADRAFT_94172"/>
<feature type="transmembrane region" description="Helical" evidence="8">
    <location>
        <begin position="48"/>
        <end position="67"/>
    </location>
</feature>
<comment type="cofactor">
    <cofactor evidence="1">
        <name>heme b</name>
        <dbReference type="ChEBI" id="CHEBI:60344"/>
    </cofactor>
</comment>
<keyword evidence="3" id="KW-0349">Heme</keyword>
<feature type="domain" description="Heme haloperoxidase family profile" evidence="9">
    <location>
        <begin position="124"/>
        <end position="340"/>
    </location>
</feature>